<evidence type="ECO:0000256" key="2">
    <source>
        <dbReference type="SAM" id="Phobius"/>
    </source>
</evidence>
<feature type="domain" description="Peptidoglycan binding-like" evidence="3">
    <location>
        <begin position="186"/>
        <end position="237"/>
    </location>
</feature>
<dbReference type="InterPro" id="IPR036366">
    <property type="entry name" value="PGBDSf"/>
</dbReference>
<proteinExistence type="predicted"/>
<keyword evidence="2" id="KW-0472">Membrane</keyword>
<dbReference type="RefSeq" id="WP_213163233.1">
    <property type="nucleotide sequence ID" value="NZ_CP058214.1"/>
</dbReference>
<keyword evidence="5" id="KW-1185">Reference proteome</keyword>
<dbReference type="Gene3D" id="1.10.101.10">
    <property type="entry name" value="PGBD-like superfamily/PGBD"/>
    <property type="match status" value="2"/>
</dbReference>
<dbReference type="InterPro" id="IPR036365">
    <property type="entry name" value="PGBD-like_sf"/>
</dbReference>
<dbReference type="AlphaFoldDB" id="A0A7S8C268"/>
<evidence type="ECO:0000313" key="4">
    <source>
        <dbReference type="EMBL" id="QPC42006.1"/>
    </source>
</evidence>
<reference evidence="4 5" key="1">
    <citation type="submission" date="2020-06" db="EMBL/GenBank/DDBJ databases">
        <title>Genome sequence of 2 isolates from Red Sea Mangroves.</title>
        <authorList>
            <person name="Sefrji F."/>
            <person name="Michoud G."/>
            <person name="Merlino G."/>
            <person name="Daffonchio D."/>
        </authorList>
    </citation>
    <scope>NUCLEOTIDE SEQUENCE [LARGE SCALE GENOMIC DNA]</scope>
    <source>
        <strain evidence="4 5">R1DC25</strain>
    </source>
</reference>
<dbReference type="Pfam" id="PF01471">
    <property type="entry name" value="PG_binding_1"/>
    <property type="match status" value="2"/>
</dbReference>
<sequence length="251" mass="26883">MDRTMKDVLDADEPVVSPRGMVTLALAGIVGLGITYNALIAQSGRHPAPFAASWQSAEGDRAVLRPRADRAEPTPSRSKTASGTVTASVPAPGEKDDAAKREAPEGNPLVRDIQSDLSAMDLYDGPVDGLDGPKTREAIASYQRGRGVQVTGEPTQALRDDIRFNREIQDAARFTGSTGNPEERRRIRLVQTGLAELGYSPGPVDGMMGEQTRQAIRDFQRDRAMPVTGEVGPELIDELGKVSGLSSLSNF</sequence>
<evidence type="ECO:0000256" key="1">
    <source>
        <dbReference type="SAM" id="MobiDB-lite"/>
    </source>
</evidence>
<dbReference type="EMBL" id="CP058214">
    <property type="protein sequence ID" value="QPC42006.1"/>
    <property type="molecule type" value="Genomic_DNA"/>
</dbReference>
<feature type="compositionally biased region" description="Polar residues" evidence="1">
    <location>
        <begin position="75"/>
        <end position="87"/>
    </location>
</feature>
<evidence type="ECO:0000259" key="3">
    <source>
        <dbReference type="Pfam" id="PF01471"/>
    </source>
</evidence>
<dbReference type="Proteomes" id="UP000593594">
    <property type="component" value="Chromosome"/>
</dbReference>
<keyword evidence="2" id="KW-1133">Transmembrane helix</keyword>
<dbReference type="KEGG" id="kmn:HW532_04320"/>
<feature type="region of interest" description="Disordered" evidence="1">
    <location>
        <begin position="65"/>
        <end position="109"/>
    </location>
</feature>
<dbReference type="InterPro" id="IPR002477">
    <property type="entry name" value="Peptidoglycan-bd-like"/>
</dbReference>
<protein>
    <submittedName>
        <fullName evidence="4">Peptidoglycan-binding protein</fullName>
    </submittedName>
</protein>
<dbReference type="SUPFAM" id="SSF47090">
    <property type="entry name" value="PGBD-like"/>
    <property type="match status" value="2"/>
</dbReference>
<evidence type="ECO:0000313" key="5">
    <source>
        <dbReference type="Proteomes" id="UP000593594"/>
    </source>
</evidence>
<organism evidence="4 5">
    <name type="scientific">Kaustia mangrovi</name>
    <dbReference type="NCBI Taxonomy" id="2593653"/>
    <lineage>
        <taxon>Bacteria</taxon>
        <taxon>Pseudomonadati</taxon>
        <taxon>Pseudomonadota</taxon>
        <taxon>Alphaproteobacteria</taxon>
        <taxon>Hyphomicrobiales</taxon>
        <taxon>Parvibaculaceae</taxon>
        <taxon>Kaustia</taxon>
    </lineage>
</organism>
<feature type="transmembrane region" description="Helical" evidence="2">
    <location>
        <begin position="20"/>
        <end position="39"/>
    </location>
</feature>
<gene>
    <name evidence="4" type="ORF">HW532_04320</name>
</gene>
<name>A0A7S8C268_9HYPH</name>
<accession>A0A7S8C268</accession>
<keyword evidence="2" id="KW-0812">Transmembrane</keyword>
<feature type="compositionally biased region" description="Basic and acidic residues" evidence="1">
    <location>
        <begin position="93"/>
        <end position="104"/>
    </location>
</feature>
<feature type="domain" description="Peptidoglycan binding-like" evidence="3">
    <location>
        <begin position="108"/>
        <end position="158"/>
    </location>
</feature>